<keyword evidence="2 6" id="KW-0396">Initiation factor</keyword>
<accession>A0A1Y2BNI7</accession>
<dbReference type="SUPFAM" id="SSF55418">
    <property type="entry name" value="eIF4e-like"/>
    <property type="match status" value="1"/>
</dbReference>
<evidence type="ECO:0000256" key="3">
    <source>
        <dbReference type="ARBA" id="ARBA00022845"/>
    </source>
</evidence>
<reference evidence="7 8" key="1">
    <citation type="submission" date="2016-07" db="EMBL/GenBank/DDBJ databases">
        <title>Pervasive Adenine N6-methylation of Active Genes in Fungi.</title>
        <authorList>
            <consortium name="DOE Joint Genome Institute"/>
            <person name="Mondo S.J."/>
            <person name="Dannebaum R.O."/>
            <person name="Kuo R.C."/>
            <person name="Labutti K."/>
            <person name="Haridas S."/>
            <person name="Kuo A."/>
            <person name="Salamov A."/>
            <person name="Ahrendt S.R."/>
            <person name="Lipzen A."/>
            <person name="Sullivan W."/>
            <person name="Andreopoulos W.B."/>
            <person name="Clum A."/>
            <person name="Lindquist E."/>
            <person name="Daum C."/>
            <person name="Ramamoorthy G.K."/>
            <person name="Gryganskyi A."/>
            <person name="Culley D."/>
            <person name="Magnuson J.K."/>
            <person name="James T.Y."/>
            <person name="O'Malley M.A."/>
            <person name="Stajich J.E."/>
            <person name="Spatafora J.W."/>
            <person name="Visel A."/>
            <person name="Grigoriev I.V."/>
        </authorList>
    </citation>
    <scope>NUCLEOTIDE SEQUENCE [LARGE SCALE GENOMIC DNA]</scope>
    <source>
        <strain evidence="7 8">JEL800</strain>
    </source>
</reference>
<evidence type="ECO:0000256" key="2">
    <source>
        <dbReference type="ARBA" id="ARBA00022540"/>
    </source>
</evidence>
<dbReference type="GO" id="GO:0016281">
    <property type="term" value="C:eukaryotic translation initiation factor 4F complex"/>
    <property type="evidence" value="ECO:0007669"/>
    <property type="project" value="TreeGrafter"/>
</dbReference>
<comment type="caution">
    <text evidence="7">The sequence shown here is derived from an EMBL/GenBank/DDBJ whole genome shotgun (WGS) entry which is preliminary data.</text>
</comment>
<keyword evidence="8" id="KW-1185">Reference proteome</keyword>
<keyword evidence="3" id="KW-0810">Translation regulation</keyword>
<dbReference type="Proteomes" id="UP000193642">
    <property type="component" value="Unassembled WGS sequence"/>
</dbReference>
<keyword evidence="5 6" id="KW-0648">Protein biosynthesis</keyword>
<name>A0A1Y2BNI7_9FUNG</name>
<evidence type="ECO:0000256" key="6">
    <source>
        <dbReference type="RuleBase" id="RU004374"/>
    </source>
</evidence>
<evidence type="ECO:0000256" key="1">
    <source>
        <dbReference type="ARBA" id="ARBA00009860"/>
    </source>
</evidence>
<dbReference type="GO" id="GO:0006417">
    <property type="term" value="P:regulation of translation"/>
    <property type="evidence" value="ECO:0007669"/>
    <property type="project" value="UniProtKB-KW"/>
</dbReference>
<sequence>MSSEDQENEREQVHALAVTDITDITVKHKLNRRWTLWFDSQQKRATQSNWHDALKNLITFDTVEDFWGVYNNVIKASGLSAGSNFHLFQAGIEPMWEDPQNEKGGKWVAQVTKARASELDTLWLNTILSVIGENFEDAEEILGAVVSVRRQGNRLGLWTKSFDDGEKCIRVGTEWKKALGYAPEEMIGFQAHSDAISHNSSFANKERHSV</sequence>
<evidence type="ECO:0000313" key="7">
    <source>
        <dbReference type="EMBL" id="ORY36306.1"/>
    </source>
</evidence>
<keyword evidence="4 6" id="KW-0694">RNA-binding</keyword>
<dbReference type="PANTHER" id="PTHR11960">
    <property type="entry name" value="EUKARYOTIC TRANSLATION INITIATION FACTOR 4E RELATED"/>
    <property type="match status" value="1"/>
</dbReference>
<organism evidence="7 8">
    <name type="scientific">Rhizoclosmatium globosum</name>
    <dbReference type="NCBI Taxonomy" id="329046"/>
    <lineage>
        <taxon>Eukaryota</taxon>
        <taxon>Fungi</taxon>
        <taxon>Fungi incertae sedis</taxon>
        <taxon>Chytridiomycota</taxon>
        <taxon>Chytridiomycota incertae sedis</taxon>
        <taxon>Chytridiomycetes</taxon>
        <taxon>Chytridiales</taxon>
        <taxon>Chytriomycetaceae</taxon>
        <taxon>Rhizoclosmatium</taxon>
    </lineage>
</organism>
<evidence type="ECO:0000256" key="4">
    <source>
        <dbReference type="ARBA" id="ARBA00022884"/>
    </source>
</evidence>
<dbReference type="Gene3D" id="3.30.760.10">
    <property type="entry name" value="RNA Cap, Translation Initiation Factor Eif4e"/>
    <property type="match status" value="1"/>
</dbReference>
<gene>
    <name evidence="7" type="ORF">BCR33DRAFT_722109</name>
</gene>
<dbReference type="OrthoDB" id="590761at2759"/>
<dbReference type="STRING" id="329046.A0A1Y2BNI7"/>
<comment type="similarity">
    <text evidence="1 6">Belongs to the eukaryotic initiation factor 4E family.</text>
</comment>
<proteinExistence type="inferred from homology"/>
<dbReference type="PANTHER" id="PTHR11960:SF8">
    <property type="entry name" value="EUKARYOTIC TRANSLATION INITIATION FACTOR 4E1-RELATED"/>
    <property type="match status" value="1"/>
</dbReference>
<dbReference type="EMBL" id="MCGO01000056">
    <property type="protein sequence ID" value="ORY36306.1"/>
    <property type="molecule type" value="Genomic_DNA"/>
</dbReference>
<dbReference type="GO" id="GO:0003743">
    <property type="term" value="F:translation initiation factor activity"/>
    <property type="evidence" value="ECO:0007669"/>
    <property type="project" value="UniProtKB-KW"/>
</dbReference>
<dbReference type="AlphaFoldDB" id="A0A1Y2BNI7"/>
<protein>
    <submittedName>
        <fullName evidence="7">Putative eukaryotic initiation factor 4E</fullName>
    </submittedName>
</protein>
<dbReference type="InterPro" id="IPR023398">
    <property type="entry name" value="TIF_eIF4e-like"/>
</dbReference>
<dbReference type="GO" id="GO:0000340">
    <property type="term" value="F:RNA 7-methylguanosine cap binding"/>
    <property type="evidence" value="ECO:0007669"/>
    <property type="project" value="TreeGrafter"/>
</dbReference>
<evidence type="ECO:0000313" key="8">
    <source>
        <dbReference type="Proteomes" id="UP000193642"/>
    </source>
</evidence>
<dbReference type="Pfam" id="PF01652">
    <property type="entry name" value="IF4E"/>
    <property type="match status" value="1"/>
</dbReference>
<evidence type="ECO:0000256" key="5">
    <source>
        <dbReference type="ARBA" id="ARBA00022917"/>
    </source>
</evidence>
<dbReference type="InterPro" id="IPR001040">
    <property type="entry name" value="TIF_eIF_4E"/>
</dbReference>